<comment type="caution">
    <text evidence="2">The sequence shown here is derived from an EMBL/GenBank/DDBJ whole genome shotgun (WGS) entry which is preliminary data.</text>
</comment>
<feature type="region of interest" description="Disordered" evidence="1">
    <location>
        <begin position="45"/>
        <end position="65"/>
    </location>
</feature>
<feature type="compositionally biased region" description="Acidic residues" evidence="1">
    <location>
        <begin position="55"/>
        <end position="65"/>
    </location>
</feature>
<evidence type="ECO:0000313" key="2">
    <source>
        <dbReference type="EMBL" id="GHI14056.1"/>
    </source>
</evidence>
<sequence>MTKKKTDLEHLMAAAGATGEGPAVEVVQPEVRTGAQYALLPSMKAKRPDVSDATLETETEADDQH</sequence>
<protein>
    <recommendedName>
        <fullName evidence="4">Chromosome partitioning protein ParB</fullName>
    </recommendedName>
</protein>
<proteinExistence type="predicted"/>
<keyword evidence="3" id="KW-1185">Reference proteome</keyword>
<gene>
    <name evidence="2" type="ORF">Scinn_35190</name>
</gene>
<accession>A0ABQ3NMR4</accession>
<evidence type="ECO:0000256" key="1">
    <source>
        <dbReference type="SAM" id="MobiDB-lite"/>
    </source>
</evidence>
<evidence type="ECO:0008006" key="4">
    <source>
        <dbReference type="Google" id="ProtNLM"/>
    </source>
</evidence>
<reference evidence="3" key="1">
    <citation type="submission" date="2020-09" db="EMBL/GenBank/DDBJ databases">
        <title>Whole genome shotgun sequence of Streptomyces cinnamonensis NBRC 15873.</title>
        <authorList>
            <person name="Komaki H."/>
            <person name="Tamura T."/>
        </authorList>
    </citation>
    <scope>NUCLEOTIDE SEQUENCE [LARGE SCALE GENOMIC DNA]</scope>
    <source>
        <strain evidence="3">NBRC 15873</strain>
    </source>
</reference>
<name>A0ABQ3NMR4_STRVG</name>
<evidence type="ECO:0000313" key="3">
    <source>
        <dbReference type="Proteomes" id="UP000660554"/>
    </source>
</evidence>
<dbReference type="GeneID" id="86952497"/>
<dbReference type="Proteomes" id="UP000660554">
    <property type="component" value="Unassembled WGS sequence"/>
</dbReference>
<organism evidence="2 3">
    <name type="scientific">Streptomyces virginiae</name>
    <name type="common">Streptomyces cinnamonensis</name>
    <dbReference type="NCBI Taxonomy" id="1961"/>
    <lineage>
        <taxon>Bacteria</taxon>
        <taxon>Bacillati</taxon>
        <taxon>Actinomycetota</taxon>
        <taxon>Actinomycetes</taxon>
        <taxon>Kitasatosporales</taxon>
        <taxon>Streptomycetaceae</taxon>
        <taxon>Streptomyces</taxon>
    </lineage>
</organism>
<dbReference type="RefSeq" id="WP_053614536.1">
    <property type="nucleotide sequence ID" value="NZ_BMRU01000052.1"/>
</dbReference>
<dbReference type="EMBL" id="BNDV01000008">
    <property type="protein sequence ID" value="GHI14056.1"/>
    <property type="molecule type" value="Genomic_DNA"/>
</dbReference>